<organism evidence="1 2">
    <name type="scientific">Penicillium camemberti (strain FM 013)</name>
    <dbReference type="NCBI Taxonomy" id="1429867"/>
    <lineage>
        <taxon>Eukaryota</taxon>
        <taxon>Fungi</taxon>
        <taxon>Dikarya</taxon>
        <taxon>Ascomycota</taxon>
        <taxon>Pezizomycotina</taxon>
        <taxon>Eurotiomycetes</taxon>
        <taxon>Eurotiomycetidae</taxon>
        <taxon>Eurotiales</taxon>
        <taxon>Aspergillaceae</taxon>
        <taxon>Penicillium</taxon>
    </lineage>
</organism>
<dbReference type="Proteomes" id="UP000053732">
    <property type="component" value="Unassembled WGS sequence"/>
</dbReference>
<dbReference type="EMBL" id="HG793139">
    <property type="protein sequence ID" value="CRL21496.1"/>
    <property type="molecule type" value="Genomic_DNA"/>
</dbReference>
<accession>A0A0G4P595</accession>
<evidence type="ECO:0000313" key="2">
    <source>
        <dbReference type="Proteomes" id="UP000053732"/>
    </source>
</evidence>
<keyword evidence="2" id="KW-1185">Reference proteome</keyword>
<reference evidence="1 2" key="1">
    <citation type="journal article" date="2014" name="Nat. Commun.">
        <title>Multiple recent horizontal transfers of a large genomic region in cheese making fungi.</title>
        <authorList>
            <person name="Cheeseman K."/>
            <person name="Ropars J."/>
            <person name="Renault P."/>
            <person name="Dupont J."/>
            <person name="Gouzy J."/>
            <person name="Branca A."/>
            <person name="Abraham A.L."/>
            <person name="Ceppi M."/>
            <person name="Conseiller E."/>
            <person name="Debuchy R."/>
            <person name="Malagnac F."/>
            <person name="Goarin A."/>
            <person name="Silar P."/>
            <person name="Lacoste S."/>
            <person name="Sallet E."/>
            <person name="Bensimon A."/>
            <person name="Giraud T."/>
            <person name="Brygoo Y."/>
        </authorList>
    </citation>
    <scope>NUCLEOTIDE SEQUENCE [LARGE SCALE GENOMIC DNA]</scope>
    <source>
        <strain evidence="2">FM 013</strain>
    </source>
</reference>
<proteinExistence type="predicted"/>
<evidence type="ECO:0000313" key="1">
    <source>
        <dbReference type="EMBL" id="CRL21496.1"/>
    </source>
</evidence>
<dbReference type="AlphaFoldDB" id="A0A0G4P595"/>
<gene>
    <name evidence="1" type="ORF">PCAMFM013_S006g000036</name>
</gene>
<sequence length="60" mass="6194">MASQSSETIHTSEELDGNVLVVGAGLVSWACYLPETCAAGIVVDVAEKESRLGEEPCAVA</sequence>
<name>A0A0G4P595_PENC3</name>
<protein>
    <submittedName>
        <fullName evidence="1">Str. FM013</fullName>
    </submittedName>
</protein>